<dbReference type="SMART" id="SM00530">
    <property type="entry name" value="HTH_XRE"/>
    <property type="match status" value="1"/>
</dbReference>
<organism evidence="2 3">
    <name type="scientific">Psychrobacter nivimaris</name>
    <dbReference type="NCBI Taxonomy" id="281738"/>
    <lineage>
        <taxon>Bacteria</taxon>
        <taxon>Pseudomonadati</taxon>
        <taxon>Pseudomonadota</taxon>
        <taxon>Gammaproteobacteria</taxon>
        <taxon>Moraxellales</taxon>
        <taxon>Moraxellaceae</taxon>
        <taxon>Psychrobacter</taxon>
    </lineage>
</organism>
<dbReference type="InterPro" id="IPR010982">
    <property type="entry name" value="Lambda_DNA-bd_dom_sf"/>
</dbReference>
<keyword evidence="3" id="KW-1185">Reference proteome</keyword>
<dbReference type="AlphaFoldDB" id="A0A6N7BYI2"/>
<dbReference type="PROSITE" id="PS50943">
    <property type="entry name" value="HTH_CROC1"/>
    <property type="match status" value="1"/>
</dbReference>
<dbReference type="CDD" id="cd00093">
    <property type="entry name" value="HTH_XRE"/>
    <property type="match status" value="1"/>
</dbReference>
<gene>
    <name evidence="2" type="ORF">FQV37_1419</name>
</gene>
<dbReference type="InterPro" id="IPR001387">
    <property type="entry name" value="Cro/C1-type_HTH"/>
</dbReference>
<evidence type="ECO:0000313" key="3">
    <source>
        <dbReference type="Proteomes" id="UP000471465"/>
    </source>
</evidence>
<dbReference type="EMBL" id="VZIZ01000026">
    <property type="protein sequence ID" value="KAF0568083.1"/>
    <property type="molecule type" value="Genomic_DNA"/>
</dbReference>
<evidence type="ECO:0000313" key="2">
    <source>
        <dbReference type="EMBL" id="KAF0568083.1"/>
    </source>
</evidence>
<sequence>MNDYIMNIRFDFYTPSEISQILGERLKTQRLALNLTQAALADKAGTGISTVARIESGQGGTLDNIIRLAMALGMVNHFSELFDVVPTNIEDVIAKQNPRLRASNKS</sequence>
<dbReference type="Gene3D" id="1.10.260.40">
    <property type="entry name" value="lambda repressor-like DNA-binding domains"/>
    <property type="match status" value="1"/>
</dbReference>
<accession>A0A6N7BYI2</accession>
<dbReference type="Pfam" id="PF01381">
    <property type="entry name" value="HTH_3"/>
    <property type="match status" value="1"/>
</dbReference>
<dbReference type="Proteomes" id="UP000471465">
    <property type="component" value="Unassembled WGS sequence"/>
</dbReference>
<dbReference type="SUPFAM" id="SSF47413">
    <property type="entry name" value="lambda repressor-like DNA-binding domains"/>
    <property type="match status" value="1"/>
</dbReference>
<protein>
    <recommendedName>
        <fullName evidence="1">HTH cro/C1-type domain-containing protein</fullName>
    </recommendedName>
</protein>
<reference evidence="2 3" key="1">
    <citation type="submission" date="2019-09" db="EMBL/GenBank/DDBJ databases">
        <title>Draft genome sequence of Psychrobacter nivimaris LAMA 639, in search for biotechnological relevant genes.</title>
        <authorList>
            <person name="Lima A.O.S."/>
            <person name="Staloch B.E.K."/>
            <person name="Freitas R.C."/>
            <person name="Niero H."/>
            <person name="Silva M.A.C."/>
        </authorList>
    </citation>
    <scope>NUCLEOTIDE SEQUENCE [LARGE SCALE GENOMIC DNA]</scope>
    <source>
        <strain evidence="2 3">LAMA 639</strain>
    </source>
</reference>
<dbReference type="GO" id="GO:0003677">
    <property type="term" value="F:DNA binding"/>
    <property type="evidence" value="ECO:0007669"/>
    <property type="project" value="InterPro"/>
</dbReference>
<evidence type="ECO:0000259" key="1">
    <source>
        <dbReference type="PROSITE" id="PS50943"/>
    </source>
</evidence>
<comment type="caution">
    <text evidence="2">The sequence shown here is derived from an EMBL/GenBank/DDBJ whole genome shotgun (WGS) entry which is preliminary data.</text>
</comment>
<name>A0A6N7BYI2_9GAMM</name>
<proteinExistence type="predicted"/>
<feature type="domain" description="HTH cro/C1-type" evidence="1">
    <location>
        <begin position="26"/>
        <end position="78"/>
    </location>
</feature>